<keyword evidence="4" id="KW-0479">Metal-binding</keyword>
<dbReference type="SUPFAM" id="SSF53920">
    <property type="entry name" value="Fe-only hydrogenase"/>
    <property type="match status" value="1"/>
</dbReference>
<evidence type="ECO:0000256" key="7">
    <source>
        <dbReference type="ARBA" id="ARBA00023004"/>
    </source>
</evidence>
<keyword evidence="5" id="KW-0677">Repeat</keyword>
<dbReference type="Pfam" id="PF22117">
    <property type="entry name" value="Fer4_Nqo3"/>
    <property type="match status" value="1"/>
</dbReference>
<comment type="cofactor">
    <cofactor evidence="1">
        <name>[4Fe-4S] cluster</name>
        <dbReference type="ChEBI" id="CHEBI:49883"/>
    </cofactor>
</comment>
<dbReference type="InterPro" id="IPR019574">
    <property type="entry name" value="NADH_UbQ_OxRdtase_Gsu_4Fe4S-bd"/>
</dbReference>
<dbReference type="SMART" id="SM00902">
    <property type="entry name" value="Fe_hyd_SSU"/>
    <property type="match status" value="1"/>
</dbReference>
<reference evidence="12" key="1">
    <citation type="submission" date="2020-06" db="EMBL/GenBank/DDBJ databases">
        <title>Unique genomic features of the anaerobic methanotrophic archaea.</title>
        <authorList>
            <person name="Chadwick G.L."/>
            <person name="Skennerton C.T."/>
            <person name="Laso-Perez R."/>
            <person name="Leu A.O."/>
            <person name="Speth D.R."/>
            <person name="Yu H."/>
            <person name="Morgan-Lang C."/>
            <person name="Hatzenpichler R."/>
            <person name="Goudeau D."/>
            <person name="Malmstrom R."/>
            <person name="Brazelton W.J."/>
            <person name="Woyke T."/>
            <person name="Hallam S.J."/>
            <person name="Tyson G.W."/>
            <person name="Wegener G."/>
            <person name="Boetius A."/>
            <person name="Orphan V."/>
        </authorList>
    </citation>
    <scope>NUCLEOTIDE SEQUENCE</scope>
</reference>
<sequence length="569" mass="62461">MVTLTINDEEVTVPEGTSIMDAAKEAHIDIPHLCYLEGLEPYGACRVCVVEVDGERRLIPSCMREVSEGMVVHTHSGRVRRARRMLVELLLTNHPADCFTCERNQICELLKLSHELGVEVVRSDVEKPSYELDETGPSIIRDPNKCILCGRCIRVCHDVQTVSVIGFVNRGPDTMVATVLDEGLGNVECTNCGQCIHACPVGAIKEKSCVDEVWAAIDDPEKHVVVQEAPAIRAALGEEFGLAPGTLVAGKMHAALKRLGFDTVFDTNFTADLTIMEEGSELVKRIKGGGVLPQITSCSPGWIKFAEHFYPDLLDHISSCKSPQQMFGSLAKTYYAEKADMDPKKIVSVSVMPCTAKKFEASRPEMTDSGYQDVDYVLMTRELARMIKEAGIDFASLPNEEAEPLMGMYTGAGTIFGATGGVMEAALRTAYKLVTGKELENLDITPVRGMEGIKEATVDVDGLEVKVAVAHGLGNARKLLEPVRVGKSPYHFIEIMACPGGCVGGGGQPISFDMALRSTRGQTLYNEDAELPYRKSYENPSIKRLYEEYLEEPLGEKSHHLLHTRYKSR</sequence>
<dbReference type="GO" id="GO:0042773">
    <property type="term" value="P:ATP synthesis coupled electron transport"/>
    <property type="evidence" value="ECO:0007669"/>
    <property type="project" value="InterPro"/>
</dbReference>
<dbReference type="GO" id="GO:0051539">
    <property type="term" value="F:4 iron, 4 sulfur cluster binding"/>
    <property type="evidence" value="ECO:0007669"/>
    <property type="project" value="UniProtKB-KW"/>
</dbReference>
<dbReference type="EMBL" id="MT631644">
    <property type="protein sequence ID" value="QNO56093.1"/>
    <property type="molecule type" value="Genomic_DNA"/>
</dbReference>
<evidence type="ECO:0000256" key="1">
    <source>
        <dbReference type="ARBA" id="ARBA00001966"/>
    </source>
</evidence>
<keyword evidence="3" id="KW-0001">2Fe-2S</keyword>
<dbReference type="FunFam" id="3.30.70.20:FF:000035">
    <property type="entry name" value="Iron hydrogenase 1"/>
    <property type="match status" value="1"/>
</dbReference>
<name>A0A7G9Z759_9EURY</name>
<dbReference type="GO" id="GO:0016020">
    <property type="term" value="C:membrane"/>
    <property type="evidence" value="ECO:0007669"/>
    <property type="project" value="InterPro"/>
</dbReference>
<dbReference type="InterPro" id="IPR050340">
    <property type="entry name" value="Cytosolic_Fe-S_CAF"/>
</dbReference>
<dbReference type="SMART" id="SM00929">
    <property type="entry name" value="NADH-G_4Fe-4S_3"/>
    <property type="match status" value="1"/>
</dbReference>
<dbReference type="InterPro" id="IPR049830">
    <property type="entry name" value="HndD"/>
</dbReference>
<dbReference type="Gene3D" id="3.40.950.10">
    <property type="entry name" value="Fe-only Hydrogenase (Larger Subunit), Chain L, domain 3"/>
    <property type="match status" value="1"/>
</dbReference>
<evidence type="ECO:0000259" key="10">
    <source>
        <dbReference type="PROSITE" id="PS51379"/>
    </source>
</evidence>
<dbReference type="CDD" id="cd00207">
    <property type="entry name" value="fer2"/>
    <property type="match status" value="1"/>
</dbReference>
<dbReference type="InterPro" id="IPR000283">
    <property type="entry name" value="NADH_UbQ_OxRdtase_75kDa_su_CS"/>
</dbReference>
<gene>
    <name evidence="12" type="ORF">GIJIEOGM_00034</name>
</gene>
<evidence type="ECO:0000259" key="11">
    <source>
        <dbReference type="PROSITE" id="PS51839"/>
    </source>
</evidence>
<dbReference type="GO" id="GO:0005506">
    <property type="term" value="F:iron ion binding"/>
    <property type="evidence" value="ECO:0007669"/>
    <property type="project" value="InterPro"/>
</dbReference>
<dbReference type="PROSITE" id="PS00198">
    <property type="entry name" value="4FE4S_FER_1"/>
    <property type="match status" value="1"/>
</dbReference>
<dbReference type="SUPFAM" id="SSF54292">
    <property type="entry name" value="2Fe-2S ferredoxin-like"/>
    <property type="match status" value="1"/>
</dbReference>
<organism evidence="12">
    <name type="scientific">Candidatus Methanophaga sp. ANME-1 ERB7</name>
    <dbReference type="NCBI Taxonomy" id="2759913"/>
    <lineage>
        <taxon>Archaea</taxon>
        <taxon>Methanobacteriati</taxon>
        <taxon>Methanobacteriota</taxon>
        <taxon>Stenosarchaea group</taxon>
        <taxon>Methanomicrobia</taxon>
        <taxon>Candidatus Methanophagales</taxon>
        <taxon>Candidatus Methanophagaceae</taxon>
        <taxon>Candidatus Methanophaga</taxon>
    </lineage>
</organism>
<evidence type="ECO:0000256" key="8">
    <source>
        <dbReference type="ARBA" id="ARBA00023014"/>
    </source>
</evidence>
<dbReference type="GO" id="GO:0008901">
    <property type="term" value="F:ferredoxin hydrogenase activity"/>
    <property type="evidence" value="ECO:0007669"/>
    <property type="project" value="InterPro"/>
</dbReference>
<dbReference type="Gene3D" id="3.10.20.740">
    <property type="match status" value="1"/>
</dbReference>
<dbReference type="AlphaFoldDB" id="A0A7G9Z759"/>
<keyword evidence="2" id="KW-0004">4Fe-4S</keyword>
<evidence type="ECO:0000313" key="12">
    <source>
        <dbReference type="EMBL" id="QNO56093.1"/>
    </source>
</evidence>
<dbReference type="InterPro" id="IPR054351">
    <property type="entry name" value="NADH_UbQ_OxRdtase_ferredoxin"/>
</dbReference>
<dbReference type="Gene3D" id="4.10.260.20">
    <property type="entry name" value="Iron hydrogenase, small subunit"/>
    <property type="match status" value="1"/>
</dbReference>
<evidence type="ECO:0000256" key="2">
    <source>
        <dbReference type="ARBA" id="ARBA00022485"/>
    </source>
</evidence>
<dbReference type="SUPFAM" id="SSF54862">
    <property type="entry name" value="4Fe-4S ferredoxins"/>
    <property type="match status" value="1"/>
</dbReference>
<evidence type="ECO:0000256" key="5">
    <source>
        <dbReference type="ARBA" id="ARBA00022737"/>
    </source>
</evidence>
<dbReference type="Pfam" id="PF02256">
    <property type="entry name" value="Fe_hyd_SSU"/>
    <property type="match status" value="1"/>
</dbReference>
<evidence type="ECO:0000256" key="6">
    <source>
        <dbReference type="ARBA" id="ARBA00023002"/>
    </source>
</evidence>
<dbReference type="PROSITE" id="PS51379">
    <property type="entry name" value="4FE4S_FER_2"/>
    <property type="match status" value="2"/>
</dbReference>
<dbReference type="InterPro" id="IPR013352">
    <property type="entry name" value="Fe_hydrogenase_subset"/>
</dbReference>
<accession>A0A7G9Z759</accession>
<dbReference type="Gene3D" id="3.40.50.1780">
    <property type="match status" value="1"/>
</dbReference>
<dbReference type="PROSITE" id="PS00641">
    <property type="entry name" value="COMPLEX1_75K_1"/>
    <property type="match status" value="1"/>
</dbReference>
<proteinExistence type="predicted"/>
<dbReference type="InterPro" id="IPR017896">
    <property type="entry name" value="4Fe4S_Fe-S-bd"/>
</dbReference>
<dbReference type="GO" id="GO:0008137">
    <property type="term" value="F:NADH dehydrogenase (ubiquinone) activity"/>
    <property type="evidence" value="ECO:0007669"/>
    <property type="project" value="InterPro"/>
</dbReference>
<dbReference type="InterPro" id="IPR017900">
    <property type="entry name" value="4Fe4S_Fe_S_CS"/>
</dbReference>
<feature type="domain" description="4Fe-4S His(Cys)3-ligated-type" evidence="11">
    <location>
        <begin position="78"/>
        <end position="117"/>
    </location>
</feature>
<dbReference type="Pfam" id="PF13510">
    <property type="entry name" value="Fer2_4"/>
    <property type="match status" value="1"/>
</dbReference>
<dbReference type="FunFam" id="3.10.20.740:FF:000005">
    <property type="entry name" value="NADH:ubiquinone oxidoreductase subunit"/>
    <property type="match status" value="1"/>
</dbReference>
<dbReference type="InterPro" id="IPR003149">
    <property type="entry name" value="Fe_hydrogenase_ssu"/>
</dbReference>
<protein>
    <submittedName>
        <fullName evidence="12">Uncharacterized protein</fullName>
    </submittedName>
</protein>
<feature type="domain" description="2Fe-2S ferredoxin-type" evidence="9">
    <location>
        <begin position="1"/>
        <end position="78"/>
    </location>
</feature>
<dbReference type="PANTHER" id="PTHR11615">
    <property type="entry name" value="NITRATE, FORMATE, IRON DEHYDROGENASE"/>
    <property type="match status" value="1"/>
</dbReference>
<evidence type="ECO:0000259" key="9">
    <source>
        <dbReference type="PROSITE" id="PS51085"/>
    </source>
</evidence>
<evidence type="ECO:0000256" key="3">
    <source>
        <dbReference type="ARBA" id="ARBA00022714"/>
    </source>
</evidence>
<keyword evidence="8" id="KW-0411">Iron-sulfur</keyword>
<keyword evidence="6" id="KW-0560">Oxidoreductase</keyword>
<feature type="domain" description="4Fe-4S ferredoxin-type" evidence="10">
    <location>
        <begin position="176"/>
        <end position="209"/>
    </location>
</feature>
<dbReference type="PROSITE" id="PS51085">
    <property type="entry name" value="2FE2S_FER_2"/>
    <property type="match status" value="1"/>
</dbReference>
<dbReference type="Pfam" id="PF02906">
    <property type="entry name" value="Fe_hyd_lg_C"/>
    <property type="match status" value="1"/>
</dbReference>
<dbReference type="InterPro" id="IPR009016">
    <property type="entry name" value="Fe_hydrogenase"/>
</dbReference>
<dbReference type="GO" id="GO:0051537">
    <property type="term" value="F:2 iron, 2 sulfur cluster binding"/>
    <property type="evidence" value="ECO:0007669"/>
    <property type="project" value="UniProtKB-KW"/>
</dbReference>
<dbReference type="InterPro" id="IPR004108">
    <property type="entry name" value="Fe_hydrogenase_lsu_C"/>
</dbReference>
<dbReference type="Gene3D" id="3.30.70.20">
    <property type="match status" value="1"/>
</dbReference>
<keyword evidence="7" id="KW-0408">Iron</keyword>
<dbReference type="NCBIfam" id="TIGR02512">
    <property type="entry name" value="FeFe_hydrog_A"/>
    <property type="match status" value="1"/>
</dbReference>
<dbReference type="InterPro" id="IPR001041">
    <property type="entry name" value="2Fe-2S_ferredoxin-type"/>
</dbReference>
<feature type="domain" description="4Fe-4S ferredoxin-type" evidence="10">
    <location>
        <begin position="137"/>
        <end position="167"/>
    </location>
</feature>
<dbReference type="Pfam" id="PF10588">
    <property type="entry name" value="NADH-G_4Fe-4S_3"/>
    <property type="match status" value="1"/>
</dbReference>
<dbReference type="InterPro" id="IPR036991">
    <property type="entry name" value="Fe_hydrogenase_ssu_sf"/>
</dbReference>
<dbReference type="NCBIfam" id="NF040763">
    <property type="entry name" value="FeFe_hydrog_A6"/>
    <property type="match status" value="1"/>
</dbReference>
<dbReference type="InterPro" id="IPR036010">
    <property type="entry name" value="2Fe-2S_ferredoxin-like_sf"/>
</dbReference>
<evidence type="ECO:0000256" key="4">
    <source>
        <dbReference type="ARBA" id="ARBA00022723"/>
    </source>
</evidence>
<dbReference type="PROSITE" id="PS51839">
    <property type="entry name" value="4FE4S_HC3"/>
    <property type="match status" value="1"/>
</dbReference>